<reference evidence="2 3" key="1">
    <citation type="submission" date="2024-08" db="EMBL/GenBank/DDBJ databases">
        <authorList>
            <person name="Ishaq N."/>
        </authorList>
    </citation>
    <scope>NUCLEOTIDE SEQUENCE [LARGE SCALE GENOMIC DNA]</scope>
    <source>
        <strain evidence="2 3">DSM 18651</strain>
    </source>
</reference>
<comment type="caution">
    <text evidence="2">The sequence shown here is derived from an EMBL/GenBank/DDBJ whole genome shotgun (WGS) entry which is preliminary data.</text>
</comment>
<accession>A0ABV4P777</accession>
<sequence>MGTAIAKAQENGNLHLEQEVQTLLANENFRIDNPDSHPITLRHLITHQSGIDDSQAYLCSYYIDHGDGTHTKLVNLRDAGFCPESSPITLNGFLAAYLDNGGEFYNLEQNFTGQTPGQEYLYSNIGASLAGYAMKVATGFSLADYAQREIFTPPGHE</sequence>
<dbReference type="GO" id="GO:0016787">
    <property type="term" value="F:hydrolase activity"/>
    <property type="evidence" value="ECO:0007669"/>
    <property type="project" value="UniProtKB-KW"/>
</dbReference>
<dbReference type="InterPro" id="IPR050789">
    <property type="entry name" value="Diverse_Enzym_Activities"/>
</dbReference>
<gene>
    <name evidence="2" type="ORF">ACCI49_21880</name>
</gene>
<dbReference type="PANTHER" id="PTHR43283">
    <property type="entry name" value="BETA-LACTAMASE-RELATED"/>
    <property type="match status" value="1"/>
</dbReference>
<feature type="domain" description="Beta-lactamase-related" evidence="1">
    <location>
        <begin position="2"/>
        <end position="153"/>
    </location>
</feature>
<keyword evidence="2" id="KW-0378">Hydrolase</keyword>
<dbReference type="Gene3D" id="3.40.710.10">
    <property type="entry name" value="DD-peptidase/beta-lactamase superfamily"/>
    <property type="match status" value="1"/>
</dbReference>
<dbReference type="RefSeq" id="WP_371841359.1">
    <property type="nucleotide sequence ID" value="NZ_JBGMEK010000105.1"/>
</dbReference>
<protein>
    <submittedName>
        <fullName evidence="2">Serine hydrolase</fullName>
    </submittedName>
</protein>
<organism evidence="2 3">
    <name type="scientific">Microbulbifer epialgicus</name>
    <dbReference type="NCBI Taxonomy" id="393907"/>
    <lineage>
        <taxon>Bacteria</taxon>
        <taxon>Pseudomonadati</taxon>
        <taxon>Pseudomonadota</taxon>
        <taxon>Gammaproteobacteria</taxon>
        <taxon>Cellvibrionales</taxon>
        <taxon>Microbulbiferaceae</taxon>
        <taxon>Microbulbifer</taxon>
    </lineage>
</organism>
<dbReference type="InterPro" id="IPR001466">
    <property type="entry name" value="Beta-lactam-related"/>
</dbReference>
<dbReference type="SUPFAM" id="SSF56601">
    <property type="entry name" value="beta-lactamase/transpeptidase-like"/>
    <property type="match status" value="1"/>
</dbReference>
<name>A0ABV4P777_9GAMM</name>
<evidence type="ECO:0000259" key="1">
    <source>
        <dbReference type="Pfam" id="PF00144"/>
    </source>
</evidence>
<evidence type="ECO:0000313" key="2">
    <source>
        <dbReference type="EMBL" id="MFA0813543.1"/>
    </source>
</evidence>
<dbReference type="Pfam" id="PF00144">
    <property type="entry name" value="Beta-lactamase"/>
    <property type="match status" value="1"/>
</dbReference>
<dbReference type="InterPro" id="IPR012338">
    <property type="entry name" value="Beta-lactam/transpept-like"/>
</dbReference>
<keyword evidence="3" id="KW-1185">Reference proteome</keyword>
<evidence type="ECO:0000313" key="3">
    <source>
        <dbReference type="Proteomes" id="UP001569428"/>
    </source>
</evidence>
<dbReference type="EMBL" id="JBGMEK010000105">
    <property type="protein sequence ID" value="MFA0813543.1"/>
    <property type="molecule type" value="Genomic_DNA"/>
</dbReference>
<dbReference type="Proteomes" id="UP001569428">
    <property type="component" value="Unassembled WGS sequence"/>
</dbReference>
<proteinExistence type="predicted"/>